<feature type="region of interest" description="Disordered" evidence="1">
    <location>
        <begin position="271"/>
        <end position="300"/>
    </location>
</feature>
<dbReference type="InterPro" id="IPR036291">
    <property type="entry name" value="NAD(P)-bd_dom_sf"/>
</dbReference>
<feature type="region of interest" description="Disordered" evidence="1">
    <location>
        <begin position="511"/>
        <end position="550"/>
    </location>
</feature>
<feature type="compositionally biased region" description="Polar residues" evidence="1">
    <location>
        <begin position="280"/>
        <end position="298"/>
    </location>
</feature>
<dbReference type="Proteomes" id="UP000800041">
    <property type="component" value="Unassembled WGS sequence"/>
</dbReference>
<dbReference type="EMBL" id="ML977219">
    <property type="protein sequence ID" value="KAF1980809.1"/>
    <property type="molecule type" value="Genomic_DNA"/>
</dbReference>
<feature type="region of interest" description="Disordered" evidence="1">
    <location>
        <begin position="1"/>
        <end position="22"/>
    </location>
</feature>
<protein>
    <submittedName>
        <fullName evidence="3">Uncharacterized protein</fullName>
    </submittedName>
</protein>
<gene>
    <name evidence="3" type="ORF">K402DRAFT_399114</name>
</gene>
<accession>A0A6G1GJ70</accession>
<keyword evidence="2" id="KW-0812">Transmembrane</keyword>
<organism evidence="3 4">
    <name type="scientific">Aulographum hederae CBS 113979</name>
    <dbReference type="NCBI Taxonomy" id="1176131"/>
    <lineage>
        <taxon>Eukaryota</taxon>
        <taxon>Fungi</taxon>
        <taxon>Dikarya</taxon>
        <taxon>Ascomycota</taxon>
        <taxon>Pezizomycotina</taxon>
        <taxon>Dothideomycetes</taxon>
        <taxon>Pleosporomycetidae</taxon>
        <taxon>Aulographales</taxon>
        <taxon>Aulographaceae</taxon>
    </lineage>
</organism>
<sequence>MGSPLLLPARRHPKRNAANSGSDSEDWIFAAVRVMDRNGDAGVGSVHTVVILVITAAALPLYFAVACVCSVRNLVRSISDALLGRRTGTSHRTVLITGASTPAGLHVARVLSRAGIRVVAAEYERSAFSLSCSRFSNAVYRHYRLYLSTGRMGVEDPGRVLLEQLKSIIKREEVVLWIPCHTYSDPATLALVKQLVESETTCKILHPTSEELEIMLDENLVQDRLPDLAPHTETVKSRNEIHRKLHEAPEGQRFVVHRSPIGRKIVHWDIREDSSPPDSPISTAPTSVDSTPTKSSGNGINGTIIKPAVLPSTDQQISSTWLPLATVNETYAHVATIPVSKTRPYILREVIEGKPYLIHTLIVCGKLRSFVATTSNETVSHSSSNDCENYFSPRGMALATSSPILHDALLKATKALVSKLPERLSAHLAIGAVVSECTDAQGRICQRVSIVSLKPSLTAISTLAPFEETQAAELAEAYLDVAGGSQHMNGNGSPKTNGAIMALAARSGYMNGHAKTSSTSSTSSTNSNSTSSSTSNSHRPLITPAPSLLSPTTATTTTGSYSLPPLFLLHIYAPLLSLLLCSDDTSFSSVLQHISAFLVRVAAWREELWDSTDPWPWVWKWGVLWAECLVWEVVLGVLGAVG</sequence>
<dbReference type="SUPFAM" id="SSF51735">
    <property type="entry name" value="NAD(P)-binding Rossmann-fold domains"/>
    <property type="match status" value="1"/>
</dbReference>
<dbReference type="OrthoDB" id="186626at2759"/>
<dbReference type="AlphaFoldDB" id="A0A6G1GJ70"/>
<evidence type="ECO:0000313" key="4">
    <source>
        <dbReference type="Proteomes" id="UP000800041"/>
    </source>
</evidence>
<evidence type="ECO:0000256" key="2">
    <source>
        <dbReference type="SAM" id="Phobius"/>
    </source>
</evidence>
<feature type="compositionally biased region" description="Low complexity" evidence="1">
    <location>
        <begin position="516"/>
        <end position="550"/>
    </location>
</feature>
<evidence type="ECO:0000313" key="3">
    <source>
        <dbReference type="EMBL" id="KAF1980809.1"/>
    </source>
</evidence>
<keyword evidence="2" id="KW-0472">Membrane</keyword>
<keyword evidence="4" id="KW-1185">Reference proteome</keyword>
<evidence type="ECO:0000256" key="1">
    <source>
        <dbReference type="SAM" id="MobiDB-lite"/>
    </source>
</evidence>
<name>A0A6G1GJ70_9PEZI</name>
<keyword evidence="2" id="KW-1133">Transmembrane helix</keyword>
<proteinExistence type="predicted"/>
<feature type="transmembrane region" description="Helical" evidence="2">
    <location>
        <begin position="43"/>
        <end position="65"/>
    </location>
</feature>
<reference evidence="3" key="1">
    <citation type="journal article" date="2020" name="Stud. Mycol.">
        <title>101 Dothideomycetes genomes: a test case for predicting lifestyles and emergence of pathogens.</title>
        <authorList>
            <person name="Haridas S."/>
            <person name="Albert R."/>
            <person name="Binder M."/>
            <person name="Bloem J."/>
            <person name="Labutti K."/>
            <person name="Salamov A."/>
            <person name="Andreopoulos B."/>
            <person name="Baker S."/>
            <person name="Barry K."/>
            <person name="Bills G."/>
            <person name="Bluhm B."/>
            <person name="Cannon C."/>
            <person name="Castanera R."/>
            <person name="Culley D."/>
            <person name="Daum C."/>
            <person name="Ezra D."/>
            <person name="Gonzalez J."/>
            <person name="Henrissat B."/>
            <person name="Kuo A."/>
            <person name="Liang C."/>
            <person name="Lipzen A."/>
            <person name="Lutzoni F."/>
            <person name="Magnuson J."/>
            <person name="Mondo S."/>
            <person name="Nolan M."/>
            <person name="Ohm R."/>
            <person name="Pangilinan J."/>
            <person name="Park H.-J."/>
            <person name="Ramirez L."/>
            <person name="Alfaro M."/>
            <person name="Sun H."/>
            <person name="Tritt A."/>
            <person name="Yoshinaga Y."/>
            <person name="Zwiers L.-H."/>
            <person name="Turgeon B."/>
            <person name="Goodwin S."/>
            <person name="Spatafora J."/>
            <person name="Crous P."/>
            <person name="Grigoriev I."/>
        </authorList>
    </citation>
    <scope>NUCLEOTIDE SEQUENCE</scope>
    <source>
        <strain evidence="3">CBS 113979</strain>
    </source>
</reference>